<dbReference type="AlphaFoldDB" id="A0A3Q2QDJ8"/>
<dbReference type="GO" id="GO:0032433">
    <property type="term" value="C:filopodium tip"/>
    <property type="evidence" value="ECO:0007669"/>
    <property type="project" value="TreeGrafter"/>
</dbReference>
<dbReference type="GO" id="GO:0004674">
    <property type="term" value="F:protein serine/threonine kinase activity"/>
    <property type="evidence" value="ECO:0007669"/>
    <property type="project" value="TreeGrafter"/>
</dbReference>
<proteinExistence type="predicted"/>
<dbReference type="InterPro" id="IPR000719">
    <property type="entry name" value="Prot_kinase_dom"/>
</dbReference>
<evidence type="ECO:0000256" key="2">
    <source>
        <dbReference type="ARBA" id="ARBA00004316"/>
    </source>
</evidence>
<evidence type="ECO:0000256" key="1">
    <source>
        <dbReference type="ARBA" id="ARBA00004245"/>
    </source>
</evidence>
<evidence type="ECO:0000256" key="6">
    <source>
        <dbReference type="ARBA" id="ARBA00023212"/>
    </source>
</evidence>
<keyword evidence="11" id="KW-1185">Reference proteome</keyword>
<reference evidence="10" key="1">
    <citation type="submission" date="2025-08" db="UniProtKB">
        <authorList>
            <consortium name="Ensembl"/>
        </authorList>
    </citation>
    <scope>IDENTIFICATION</scope>
</reference>
<sequence length="56" mass="6028">MIGLENLGDPSADWDIVETIGKGTYGKVYKVTNKKDGSQAAVKVLDPINVSPIKPR</sequence>
<dbReference type="GO" id="GO:0005856">
    <property type="term" value="C:cytoskeleton"/>
    <property type="evidence" value="ECO:0007669"/>
    <property type="project" value="UniProtKB-SubCell"/>
</dbReference>
<evidence type="ECO:0000256" key="4">
    <source>
        <dbReference type="ARBA" id="ARBA00022737"/>
    </source>
</evidence>
<dbReference type="STRING" id="8078.ENSFHEP00000024724"/>
<organism evidence="10 11">
    <name type="scientific">Fundulus heteroclitus</name>
    <name type="common">Killifish</name>
    <name type="synonym">Mummichog</name>
    <dbReference type="NCBI Taxonomy" id="8078"/>
    <lineage>
        <taxon>Eukaryota</taxon>
        <taxon>Metazoa</taxon>
        <taxon>Chordata</taxon>
        <taxon>Craniata</taxon>
        <taxon>Vertebrata</taxon>
        <taxon>Euteleostomi</taxon>
        <taxon>Actinopterygii</taxon>
        <taxon>Neopterygii</taxon>
        <taxon>Teleostei</taxon>
        <taxon>Neoteleostei</taxon>
        <taxon>Acanthomorphata</taxon>
        <taxon>Ovalentaria</taxon>
        <taxon>Atherinomorphae</taxon>
        <taxon>Cyprinodontiformes</taxon>
        <taxon>Fundulidae</taxon>
        <taxon>Fundulus</taxon>
    </lineage>
</organism>
<dbReference type="Gene3D" id="3.30.200.20">
    <property type="entry name" value="Phosphorylase Kinase, domain 1"/>
    <property type="match status" value="1"/>
</dbReference>
<keyword evidence="8" id="KW-0547">Nucleotide-binding</keyword>
<dbReference type="GO" id="GO:0005524">
    <property type="term" value="F:ATP binding"/>
    <property type="evidence" value="ECO:0007669"/>
    <property type="project" value="UniProtKB-UniRule"/>
</dbReference>
<keyword evidence="4" id="KW-0677">Repeat</keyword>
<dbReference type="PROSITE" id="PS00107">
    <property type="entry name" value="PROTEIN_KINASE_ATP"/>
    <property type="match status" value="1"/>
</dbReference>
<dbReference type="GO" id="GO:0003779">
    <property type="term" value="F:actin binding"/>
    <property type="evidence" value="ECO:0007669"/>
    <property type="project" value="UniProtKB-KW"/>
</dbReference>
<dbReference type="GO" id="GO:0030832">
    <property type="term" value="P:regulation of actin filament length"/>
    <property type="evidence" value="ECO:0007669"/>
    <property type="project" value="TreeGrafter"/>
</dbReference>
<evidence type="ECO:0000256" key="3">
    <source>
        <dbReference type="ARBA" id="ARBA00022490"/>
    </source>
</evidence>
<keyword evidence="8" id="KW-0067">ATP-binding</keyword>
<dbReference type="Proteomes" id="UP000265000">
    <property type="component" value="Unplaced"/>
</dbReference>
<evidence type="ECO:0000313" key="11">
    <source>
        <dbReference type="Proteomes" id="UP000265000"/>
    </source>
</evidence>
<dbReference type="SUPFAM" id="SSF56112">
    <property type="entry name" value="Protein kinase-like (PK-like)"/>
    <property type="match status" value="1"/>
</dbReference>
<feature type="domain" description="Protein kinase" evidence="9">
    <location>
        <begin position="14"/>
        <end position="56"/>
    </location>
</feature>
<evidence type="ECO:0000256" key="5">
    <source>
        <dbReference type="ARBA" id="ARBA00023203"/>
    </source>
</evidence>
<keyword evidence="3" id="KW-0963">Cytoplasm</keyword>
<dbReference type="GO" id="GO:0000146">
    <property type="term" value="F:microfilament motor activity"/>
    <property type="evidence" value="ECO:0007669"/>
    <property type="project" value="TreeGrafter"/>
</dbReference>
<feature type="binding site" evidence="8">
    <location>
        <position position="43"/>
    </location>
    <ligand>
        <name>ATP</name>
        <dbReference type="ChEBI" id="CHEBI:30616"/>
    </ligand>
</feature>
<dbReference type="InterPro" id="IPR052409">
    <property type="entry name" value="Myosin-III_kinase_activity"/>
</dbReference>
<reference evidence="10" key="2">
    <citation type="submission" date="2025-09" db="UniProtKB">
        <authorList>
            <consortium name="Ensembl"/>
        </authorList>
    </citation>
    <scope>IDENTIFICATION</scope>
</reference>
<comment type="subcellular location">
    <subcellularLocation>
        <location evidence="2">Cell projection</location>
    </subcellularLocation>
    <subcellularLocation>
        <location evidence="1">Cytoplasm</location>
        <location evidence="1">Cytoskeleton</location>
    </subcellularLocation>
</comment>
<name>A0A3Q2QDJ8_FUNHE</name>
<evidence type="ECO:0000313" key="10">
    <source>
        <dbReference type="Ensembl" id="ENSFHEP00000024724.1"/>
    </source>
</evidence>
<dbReference type="GO" id="GO:0032426">
    <property type="term" value="C:stereocilium tip"/>
    <property type="evidence" value="ECO:0007669"/>
    <property type="project" value="TreeGrafter"/>
</dbReference>
<keyword evidence="6" id="KW-0206">Cytoskeleton</keyword>
<dbReference type="GO" id="GO:0051491">
    <property type="term" value="P:positive regulation of filopodium assembly"/>
    <property type="evidence" value="ECO:0007669"/>
    <property type="project" value="TreeGrafter"/>
</dbReference>
<evidence type="ECO:0000256" key="8">
    <source>
        <dbReference type="PROSITE-ProRule" id="PRU10141"/>
    </source>
</evidence>
<dbReference type="GeneTree" id="ENSGT00940000176165"/>
<dbReference type="PANTHER" id="PTHR46256:SF1">
    <property type="entry name" value="MYOSIN-IIIB"/>
    <property type="match status" value="1"/>
</dbReference>
<dbReference type="PANTHER" id="PTHR46256">
    <property type="entry name" value="AGAP011099-PA"/>
    <property type="match status" value="1"/>
</dbReference>
<evidence type="ECO:0000259" key="9">
    <source>
        <dbReference type="PROSITE" id="PS50011"/>
    </source>
</evidence>
<keyword evidence="5" id="KW-0009">Actin-binding</keyword>
<dbReference type="InterPro" id="IPR011009">
    <property type="entry name" value="Kinase-like_dom_sf"/>
</dbReference>
<dbReference type="PROSITE" id="PS50011">
    <property type="entry name" value="PROTEIN_KINASE_DOM"/>
    <property type="match status" value="1"/>
</dbReference>
<evidence type="ECO:0000256" key="7">
    <source>
        <dbReference type="ARBA" id="ARBA00023273"/>
    </source>
</evidence>
<dbReference type="InterPro" id="IPR017441">
    <property type="entry name" value="Protein_kinase_ATP_BS"/>
</dbReference>
<dbReference type="Ensembl" id="ENSFHET00000007130.1">
    <property type="protein sequence ID" value="ENSFHEP00000024724.1"/>
    <property type="gene ID" value="ENSFHEG00000006418.1"/>
</dbReference>
<dbReference type="GO" id="GO:0007605">
    <property type="term" value="P:sensory perception of sound"/>
    <property type="evidence" value="ECO:0007669"/>
    <property type="project" value="TreeGrafter"/>
</dbReference>
<dbReference type="GO" id="GO:0001917">
    <property type="term" value="C:photoreceptor inner segment"/>
    <property type="evidence" value="ECO:0007669"/>
    <property type="project" value="TreeGrafter"/>
</dbReference>
<keyword evidence="7" id="KW-0966">Cell projection</keyword>
<accession>A0A3Q2QDJ8</accession>
<protein>
    <recommendedName>
        <fullName evidence="9">Protein kinase domain-containing protein</fullName>
    </recommendedName>
</protein>